<evidence type="ECO:0000256" key="6">
    <source>
        <dbReference type="ARBA" id="ARBA00022989"/>
    </source>
</evidence>
<dbReference type="RefSeq" id="WP_111335367.1">
    <property type="nucleotide sequence ID" value="NZ_CP030032.1"/>
</dbReference>
<protein>
    <recommendedName>
        <fullName evidence="4">Cytochrome c oxidase assembly protein CtaG</fullName>
    </recommendedName>
</protein>
<dbReference type="PANTHER" id="PTHR21320:SF3">
    <property type="entry name" value="CYTOCHROME C OXIDASE ASSEMBLY PROTEIN COX11, MITOCHONDRIAL-RELATED"/>
    <property type="match status" value="1"/>
</dbReference>
<dbReference type="Gene3D" id="2.60.370.10">
    <property type="entry name" value="Ctag/Cox11"/>
    <property type="match status" value="1"/>
</dbReference>
<dbReference type="InterPro" id="IPR007533">
    <property type="entry name" value="Cyt_c_oxidase_assmbl_CtaG"/>
</dbReference>
<keyword evidence="6" id="KW-1133">Transmembrane helix</keyword>
<keyword evidence="5" id="KW-0812">Transmembrane</keyword>
<dbReference type="EMBL" id="CP030032">
    <property type="protein sequence ID" value="AWV90148.1"/>
    <property type="molecule type" value="Genomic_DNA"/>
</dbReference>
<evidence type="ECO:0000256" key="7">
    <source>
        <dbReference type="ARBA" id="ARBA00023008"/>
    </source>
</evidence>
<evidence type="ECO:0000256" key="2">
    <source>
        <dbReference type="ARBA" id="ARBA00004382"/>
    </source>
</evidence>
<sequence length="232" mass="25569">MTDDQKDQQAAEKLDLTGKTTNGVLPYADGTHVATDHTKLLKFVGITLAASFALAWGSIPLYRIICAKIDPGGSSSQNGTVSEYTNVTVDESRELKIRFSATVNSELPWEFVPTEYTATVHPGEKRLTKFYSKNLSYADTIVGKGVYDIVPPEAAQYFKKIECFCFTEQTLAPSESMDMPLYFWFDPDIPKHITNITLSYTFFKVKTVDTPVEKAGDNAPAVETASAAQISP</sequence>
<dbReference type="NCBIfam" id="NF003465">
    <property type="entry name" value="PRK05089.1"/>
    <property type="match status" value="1"/>
</dbReference>
<dbReference type="GO" id="GO:0005507">
    <property type="term" value="F:copper ion binding"/>
    <property type="evidence" value="ECO:0007669"/>
    <property type="project" value="InterPro"/>
</dbReference>
<keyword evidence="8" id="KW-0472">Membrane</keyword>
<reference evidence="9 10" key="1">
    <citation type="submission" date="2018-06" db="EMBL/GenBank/DDBJ databases">
        <title>Lujinxingia sediminis gen. nov. sp. nov., a new facultative anaerobic member of the class Deltaproteobacteria, and proposal of Lujinxingaceae fam. nov.</title>
        <authorList>
            <person name="Guo L.-Y."/>
            <person name="Li C.-M."/>
            <person name="Wang S."/>
            <person name="Du Z.-J."/>
        </authorList>
    </citation>
    <scope>NUCLEOTIDE SEQUENCE [LARGE SCALE GENOMIC DNA]</scope>
    <source>
        <strain evidence="9 10">FA350</strain>
    </source>
</reference>
<evidence type="ECO:0000313" key="10">
    <source>
        <dbReference type="Proteomes" id="UP000249799"/>
    </source>
</evidence>
<proteinExistence type="inferred from homology"/>
<accession>A0A2Z4FN85</accession>
<organism evidence="9 10">
    <name type="scientific">Bradymonas sediminis</name>
    <dbReference type="NCBI Taxonomy" id="1548548"/>
    <lineage>
        <taxon>Bacteria</taxon>
        <taxon>Deltaproteobacteria</taxon>
        <taxon>Bradymonadales</taxon>
        <taxon>Bradymonadaceae</taxon>
        <taxon>Bradymonas</taxon>
    </lineage>
</organism>
<dbReference type="PANTHER" id="PTHR21320">
    <property type="entry name" value="CYTOCHROME C OXIDASE ASSEMBLY PROTEIN COX11-RELATED"/>
    <property type="match status" value="1"/>
</dbReference>
<dbReference type="SUPFAM" id="SSF110111">
    <property type="entry name" value="Ctag/Cox11"/>
    <property type="match status" value="1"/>
</dbReference>
<keyword evidence="7" id="KW-0186">Copper</keyword>
<gene>
    <name evidence="9" type="ORF">DN745_12715</name>
</gene>
<evidence type="ECO:0000256" key="5">
    <source>
        <dbReference type="ARBA" id="ARBA00022692"/>
    </source>
</evidence>
<dbReference type="KEGG" id="bsed:DN745_12715"/>
<dbReference type="OrthoDB" id="9804841at2"/>
<keyword evidence="10" id="KW-1185">Reference proteome</keyword>
<evidence type="ECO:0000256" key="4">
    <source>
        <dbReference type="ARBA" id="ARBA00015384"/>
    </source>
</evidence>
<dbReference type="Pfam" id="PF04442">
    <property type="entry name" value="CtaG_Cox11"/>
    <property type="match status" value="1"/>
</dbReference>
<comment type="function">
    <text evidence="1">Exerts its effect at some terminal stage of cytochrome c oxidase synthesis, probably by being involved in the insertion of the copper B into subunit I.</text>
</comment>
<evidence type="ECO:0000256" key="1">
    <source>
        <dbReference type="ARBA" id="ARBA00004007"/>
    </source>
</evidence>
<evidence type="ECO:0000256" key="8">
    <source>
        <dbReference type="ARBA" id="ARBA00023136"/>
    </source>
</evidence>
<comment type="subcellular location">
    <subcellularLocation>
        <location evidence="2">Cell inner membrane</location>
        <topology evidence="2">Single-pass type II membrane protein</topology>
        <orientation evidence="2">Periplasmic side</orientation>
    </subcellularLocation>
</comment>
<dbReference type="Proteomes" id="UP000249799">
    <property type="component" value="Chromosome"/>
</dbReference>
<evidence type="ECO:0000256" key="3">
    <source>
        <dbReference type="ARBA" id="ARBA00009620"/>
    </source>
</evidence>
<evidence type="ECO:0000313" key="9">
    <source>
        <dbReference type="EMBL" id="AWV90148.1"/>
    </source>
</evidence>
<dbReference type="AlphaFoldDB" id="A0A2Z4FN85"/>
<dbReference type="GO" id="GO:0005886">
    <property type="term" value="C:plasma membrane"/>
    <property type="evidence" value="ECO:0007669"/>
    <property type="project" value="UniProtKB-SubCell"/>
</dbReference>
<dbReference type="InterPro" id="IPR023471">
    <property type="entry name" value="CtaG/Cox11_dom_sf"/>
</dbReference>
<comment type="similarity">
    <text evidence="3">Belongs to the COX11/CtaG family.</text>
</comment>
<name>A0A2Z4FN85_9DELT</name>